<dbReference type="OrthoDB" id="9770435at2"/>
<dbReference type="InterPro" id="IPR019494">
    <property type="entry name" value="FIST_C"/>
</dbReference>
<dbReference type="InterPro" id="IPR013702">
    <property type="entry name" value="FIST_domain_N"/>
</dbReference>
<evidence type="ECO:0000313" key="3">
    <source>
        <dbReference type="EMBL" id="AVY95186.1"/>
    </source>
</evidence>
<dbReference type="PANTHER" id="PTHR40252">
    <property type="entry name" value="BLR0328 PROTEIN"/>
    <property type="match status" value="1"/>
</dbReference>
<organism evidence="3 4">
    <name type="scientific">Microvirgula aerodenitrificans</name>
    <dbReference type="NCBI Taxonomy" id="57480"/>
    <lineage>
        <taxon>Bacteria</taxon>
        <taxon>Pseudomonadati</taxon>
        <taxon>Pseudomonadota</taxon>
        <taxon>Betaproteobacteria</taxon>
        <taxon>Neisseriales</taxon>
        <taxon>Aquaspirillaceae</taxon>
        <taxon>Microvirgula</taxon>
    </lineage>
</organism>
<reference evidence="3 4" key="1">
    <citation type="submission" date="2018-04" db="EMBL/GenBank/DDBJ databases">
        <title>Denitrifier Microvirgula.</title>
        <authorList>
            <person name="Anderson E."/>
            <person name="Jang J."/>
            <person name="Ishii S."/>
        </authorList>
    </citation>
    <scope>NUCLEOTIDE SEQUENCE [LARGE SCALE GENOMIC DNA]</scope>
    <source>
        <strain evidence="3 4">BE2.4</strain>
    </source>
</reference>
<feature type="domain" description="FIST" evidence="1">
    <location>
        <begin position="32"/>
        <end position="233"/>
    </location>
</feature>
<gene>
    <name evidence="3" type="ORF">DAI18_14885</name>
</gene>
<feature type="domain" description="FIST C-domain" evidence="2">
    <location>
        <begin position="234"/>
        <end position="364"/>
    </location>
</feature>
<keyword evidence="4" id="KW-1185">Reference proteome</keyword>
<dbReference type="SMART" id="SM00897">
    <property type="entry name" value="FIST"/>
    <property type="match status" value="1"/>
</dbReference>
<sequence>MQSTSLVRCAQSSAPDPVEAAREFHAAVRQDDMELVLFFCSSDYDLDLLAAEMNRLFPGVRVIGCTTAGEIGPAGYLTHGLSGVSFPKSGFAIEVGFIDNVQSFEFEQGRSLTFSVMQRLEARPSLGPHPSQFSFLLIDGLSMREEWVARALQNALGKIPLVGGSAGDDLKFRETALFHNGRFHLNAALMMLVSTPYAVTTFKTQHFVPSTKRLVVTSVDTARRVVKEINGRPAASEYARLTGVEASELCPAHFAAHPVLVIIDGTGYVRSIQTANADDTLTFYCAIDEGLVLRLADRLDLIDSLTQAFDELGQDIGSPQLVLGCDCILRNLEITQRDLKSTVGDILNRNHTVGFSTYGEQYRGVHVNQTFTGIAIGSRREADHV</sequence>
<dbReference type="EMBL" id="CP028519">
    <property type="protein sequence ID" value="AVY95186.1"/>
    <property type="molecule type" value="Genomic_DNA"/>
</dbReference>
<dbReference type="KEGG" id="maer:DAI18_14885"/>
<dbReference type="AlphaFoldDB" id="A0A2S0PCT7"/>
<evidence type="ECO:0000259" key="2">
    <source>
        <dbReference type="SMART" id="SM01204"/>
    </source>
</evidence>
<name>A0A2S0PCT7_9NEIS</name>
<dbReference type="PANTHER" id="PTHR40252:SF2">
    <property type="entry name" value="BLR0328 PROTEIN"/>
    <property type="match status" value="1"/>
</dbReference>
<dbReference type="Pfam" id="PF10442">
    <property type="entry name" value="FIST_C"/>
    <property type="match status" value="1"/>
</dbReference>
<dbReference type="Pfam" id="PF08495">
    <property type="entry name" value="FIST"/>
    <property type="match status" value="1"/>
</dbReference>
<protein>
    <submittedName>
        <fullName evidence="3">FIST domain containing protein</fullName>
    </submittedName>
</protein>
<dbReference type="NCBIfam" id="NF041558">
    <property type="entry name" value="NosP"/>
    <property type="match status" value="1"/>
</dbReference>
<dbReference type="SMART" id="SM01204">
    <property type="entry name" value="FIST_C"/>
    <property type="match status" value="1"/>
</dbReference>
<dbReference type="RefSeq" id="WP_107889811.1">
    <property type="nucleotide sequence ID" value="NZ_CP028519.1"/>
</dbReference>
<evidence type="ECO:0000313" key="4">
    <source>
        <dbReference type="Proteomes" id="UP000244173"/>
    </source>
</evidence>
<evidence type="ECO:0000259" key="1">
    <source>
        <dbReference type="SMART" id="SM00897"/>
    </source>
</evidence>
<accession>A0A2S0PCT7</accession>
<proteinExistence type="predicted"/>
<dbReference type="Proteomes" id="UP000244173">
    <property type="component" value="Chromosome"/>
</dbReference>
<dbReference type="STRING" id="1122240.GCA_000620105_02001"/>